<feature type="transmembrane region" description="Helical" evidence="1">
    <location>
        <begin position="458"/>
        <end position="479"/>
    </location>
</feature>
<evidence type="ECO:0000313" key="3">
    <source>
        <dbReference type="Proteomes" id="UP000293296"/>
    </source>
</evidence>
<feature type="transmembrane region" description="Helical" evidence="1">
    <location>
        <begin position="362"/>
        <end position="383"/>
    </location>
</feature>
<feature type="transmembrane region" description="Helical" evidence="1">
    <location>
        <begin position="238"/>
        <end position="266"/>
    </location>
</feature>
<accession>A0A4P6HG92</accession>
<dbReference type="KEGG" id="dcb:C3Y92_01360"/>
<feature type="transmembrane region" description="Helical" evidence="1">
    <location>
        <begin position="208"/>
        <end position="226"/>
    </location>
</feature>
<sequence>MWRTRFVSWLSELPRPRRWLLPLVLALAAVRVVAVAQIQLPFNGWDELPHLAVAYHVHKTGAMPTPRTPMPRELVPFITAHPHPTTSLSMLRGIAAKSYPGSDPACSLEPAKRYDMFCYQAQHGPLLYFLAAPFLSGSDPASLLAWADGVRLINGLLLLPTLVLWHRLLRRVFPRDGRLSWLSDGVVLLMANFSYVFYNFVRFSNDALALFLGTSALALYLLHIAPRPLAAPGWLWRYALLGGVVGLAVLAKSTTLALVPALGLSVLWQGRRPGSRRAALVCAAALAAGYLAVAGWHHAVNFARYGQPTAMQEAVLNTKQGFGPARYLAAAAKLGYGVFRNPVLYNAIPHVAGWSNLRSPDWMSSAFKLAVTFCAAALAVALVRSRARREAGRLGGGAVCLGLLWVFTVAALGYHAVHSAARWGVPTTGGWYGMLALPVTLAALLAGPALCGRRAGSLALLLLVGVFSVAFLDGTYGVLPFQETGAAGLAEAGRVLAGHHALPRIPLPVFLAADVLCLAGCLILALEAVWRSETAGKVVPLHAIHARARRRVAPLEATPARIGAADRALP</sequence>
<dbReference type="Proteomes" id="UP000293296">
    <property type="component" value="Chromosome"/>
</dbReference>
<feature type="transmembrane region" description="Helical" evidence="1">
    <location>
        <begin position="509"/>
        <end position="530"/>
    </location>
</feature>
<keyword evidence="1" id="KW-1133">Transmembrane helix</keyword>
<dbReference type="EMBL" id="CP026538">
    <property type="protein sequence ID" value="QAZ65957.1"/>
    <property type="molecule type" value="Genomic_DNA"/>
</dbReference>
<dbReference type="OrthoDB" id="258915at2"/>
<protein>
    <recommendedName>
        <fullName evidence="4">Glycosyltransferase RgtA/B/C/D-like domain-containing protein</fullName>
    </recommendedName>
</protein>
<feature type="transmembrane region" description="Helical" evidence="1">
    <location>
        <begin position="181"/>
        <end position="201"/>
    </location>
</feature>
<keyword evidence="1" id="KW-0472">Membrane</keyword>
<dbReference type="RefSeq" id="WP_129348771.1">
    <property type="nucleotide sequence ID" value="NZ_CP026538.1"/>
</dbReference>
<feature type="transmembrane region" description="Helical" evidence="1">
    <location>
        <begin position="278"/>
        <end position="299"/>
    </location>
</feature>
<feature type="transmembrane region" description="Helical" evidence="1">
    <location>
        <begin position="395"/>
        <end position="417"/>
    </location>
</feature>
<reference evidence="2 3" key="1">
    <citation type="submission" date="2018-02" db="EMBL/GenBank/DDBJ databases">
        <title>Genome sequence of Desulfovibrio carbinolicus DSM 3852.</title>
        <authorList>
            <person name="Wilbanks E."/>
            <person name="Skennerton C.T."/>
            <person name="Orphan V.J."/>
        </authorList>
    </citation>
    <scope>NUCLEOTIDE SEQUENCE [LARGE SCALE GENOMIC DNA]</scope>
    <source>
        <strain evidence="2 3">DSM 3852</strain>
    </source>
</reference>
<proteinExistence type="predicted"/>
<gene>
    <name evidence="2" type="ORF">C3Y92_01360</name>
</gene>
<evidence type="ECO:0008006" key="4">
    <source>
        <dbReference type="Google" id="ProtNLM"/>
    </source>
</evidence>
<feature type="transmembrane region" description="Helical" evidence="1">
    <location>
        <begin position="126"/>
        <end position="145"/>
    </location>
</feature>
<organism evidence="2 3">
    <name type="scientific">Solidesulfovibrio carbinolicus</name>
    <dbReference type="NCBI Taxonomy" id="296842"/>
    <lineage>
        <taxon>Bacteria</taxon>
        <taxon>Pseudomonadati</taxon>
        <taxon>Thermodesulfobacteriota</taxon>
        <taxon>Desulfovibrionia</taxon>
        <taxon>Desulfovibrionales</taxon>
        <taxon>Desulfovibrionaceae</taxon>
        <taxon>Solidesulfovibrio</taxon>
    </lineage>
</organism>
<name>A0A4P6HG92_9BACT</name>
<dbReference type="AlphaFoldDB" id="A0A4P6HG92"/>
<feature type="transmembrane region" description="Helical" evidence="1">
    <location>
        <begin position="152"/>
        <end position="169"/>
    </location>
</feature>
<keyword evidence="1" id="KW-0812">Transmembrane</keyword>
<keyword evidence="3" id="KW-1185">Reference proteome</keyword>
<evidence type="ECO:0000256" key="1">
    <source>
        <dbReference type="SAM" id="Phobius"/>
    </source>
</evidence>
<feature type="transmembrane region" description="Helical" evidence="1">
    <location>
        <begin position="429"/>
        <end position="451"/>
    </location>
</feature>
<evidence type="ECO:0000313" key="2">
    <source>
        <dbReference type="EMBL" id="QAZ65957.1"/>
    </source>
</evidence>